<reference evidence="1" key="1">
    <citation type="submission" date="2022-04" db="EMBL/GenBank/DDBJ databases">
        <title>Genome of the entomopathogenic fungus Entomophthora muscae.</title>
        <authorList>
            <person name="Elya C."/>
            <person name="Lovett B.R."/>
            <person name="Lee E."/>
            <person name="Macias A.M."/>
            <person name="Hajek A.E."/>
            <person name="De Bivort B.L."/>
            <person name="Kasson M.T."/>
            <person name="De Fine Licht H.H."/>
            <person name="Stajich J.E."/>
        </authorList>
    </citation>
    <scope>NUCLEOTIDE SEQUENCE</scope>
    <source>
        <strain evidence="1">Berkeley</strain>
    </source>
</reference>
<organism evidence="1 2">
    <name type="scientific">Entomophthora muscae</name>
    <dbReference type="NCBI Taxonomy" id="34485"/>
    <lineage>
        <taxon>Eukaryota</taxon>
        <taxon>Fungi</taxon>
        <taxon>Fungi incertae sedis</taxon>
        <taxon>Zoopagomycota</taxon>
        <taxon>Entomophthoromycotina</taxon>
        <taxon>Entomophthoromycetes</taxon>
        <taxon>Entomophthorales</taxon>
        <taxon>Entomophthoraceae</taxon>
        <taxon>Entomophthora</taxon>
    </lineage>
</organism>
<dbReference type="Proteomes" id="UP001165960">
    <property type="component" value="Unassembled WGS sequence"/>
</dbReference>
<sequence>MGFCLSCGELANTARCPRCKGKVSGSNAAGLSNRDAWSATYLEKQNKKVHAPNLDKLTKSYDATLPSLEVSPTNSEELILGTLSSEPGAMASEISASPVESPVSCFKCFNLIDSENNALSFIGRQYHKDCLSCYVCRKRISESPVQVDGEAHCKQCLNTLGASSTSSPPLLTPDNERAETIESSSTSNSLSLVNGVQPDSCFQSRASDSSSSQTAKMSHITNRLQNMRVKPTTRNSTEVPTQSTPTYSRTFNQLQATVNSKTPATPSIRTRPRKPSESSGGLSFADLLNSRRGPDSRMGTLSRRPVSMMGSELSKRSSLPVTPKDSPAEGMGVANNPIIAHNIGRLARPRPSSINFGNGRFAPELNPDAPSRDAIKRANRVSSFIPQRSFTNPQESEPAPFIPQRTVNDPQDLDSTPLIPQRTFSNPQESEPVPFIPQRTCKTPQDLEPSQLSKTTSSPAPCPDLESPSEQTSSQDPLSSPNSEPLTKDSSTDSFSTPTANSKLKCSKCRLGISDTWFKLPDGRVLHKECFQCYQCQKVIEDGKYSVYDDHEYHTDCLLQLPTSPMSDASLDPEDFCDRCNLVINGPCFTLTNGRQYHPNCFICAGCKKRFEQGTYVSQGDKEYHRECVPKRELIKCGKCTEPIRGVFVTNNNMNFHSECFRCTGCNKVITPSTPFGEVAQQPYCEPCLVQHRTARQSSFAISAARQEQRRSTNPSPSIRP</sequence>
<keyword evidence="2" id="KW-1185">Reference proteome</keyword>
<protein>
    <submittedName>
        <fullName evidence="1">Transforming growth factor beta-1-induced transcript 1 protein</fullName>
    </submittedName>
</protein>
<proteinExistence type="predicted"/>
<evidence type="ECO:0000313" key="2">
    <source>
        <dbReference type="Proteomes" id="UP001165960"/>
    </source>
</evidence>
<evidence type="ECO:0000313" key="1">
    <source>
        <dbReference type="EMBL" id="KAJ9062246.1"/>
    </source>
</evidence>
<gene>
    <name evidence="1" type="primary">TGFB1I1</name>
    <name evidence="1" type="ORF">DSO57_1012694</name>
</gene>
<comment type="caution">
    <text evidence="1">The sequence shown here is derived from an EMBL/GenBank/DDBJ whole genome shotgun (WGS) entry which is preliminary data.</text>
</comment>
<dbReference type="EMBL" id="QTSX02005016">
    <property type="protein sequence ID" value="KAJ9062246.1"/>
    <property type="molecule type" value="Genomic_DNA"/>
</dbReference>
<accession>A0ACC2SJ36</accession>
<name>A0ACC2SJ36_9FUNG</name>